<dbReference type="EMBL" id="CP001826">
    <property type="protein sequence ID" value="ACZ43102.1"/>
    <property type="molecule type" value="Genomic_DNA"/>
</dbReference>
<organism evidence="10 11">
    <name type="scientific">Thermobaculum terrenum (strain ATCC BAA-798 / CCMEE 7001 / YNP1)</name>
    <dbReference type="NCBI Taxonomy" id="525904"/>
    <lineage>
        <taxon>Bacteria</taxon>
        <taxon>Bacillati</taxon>
        <taxon>Chloroflexota</taxon>
        <taxon>Chloroflexia</taxon>
        <taxon>Candidatus Thermobaculales</taxon>
        <taxon>Candidatus Thermobaculaceae</taxon>
        <taxon>Thermobaculum</taxon>
    </lineage>
</organism>
<evidence type="ECO:0000313" key="11">
    <source>
        <dbReference type="Proteomes" id="UP000000323"/>
    </source>
</evidence>
<dbReference type="InterPro" id="IPR036554">
    <property type="entry name" value="GHMP_kinase_C_sf"/>
</dbReference>
<keyword evidence="1" id="KW-0808">Transferase</keyword>
<gene>
    <name evidence="10" type="ordered locus">Tter_2202</name>
</gene>
<evidence type="ECO:0000256" key="4">
    <source>
        <dbReference type="ARBA" id="ARBA00022840"/>
    </source>
</evidence>
<dbReference type="OrthoDB" id="250531at2"/>
<dbReference type="PRINTS" id="PR00959">
    <property type="entry name" value="MEVGALKINASE"/>
</dbReference>
<dbReference type="PRINTS" id="PR00473">
    <property type="entry name" value="GALCTOKINASE"/>
</dbReference>
<evidence type="ECO:0000259" key="9">
    <source>
        <dbReference type="Pfam" id="PF10509"/>
    </source>
</evidence>
<dbReference type="PANTHER" id="PTHR10457:SF35">
    <property type="entry name" value="L-ARABINOKINASE"/>
    <property type="match status" value="1"/>
</dbReference>
<feature type="domain" description="GHMP kinase C-terminal" evidence="8">
    <location>
        <begin position="371"/>
        <end position="446"/>
    </location>
</feature>
<evidence type="ECO:0000256" key="1">
    <source>
        <dbReference type="ARBA" id="ARBA00022679"/>
    </source>
</evidence>
<keyword evidence="5" id="KW-0119">Carbohydrate metabolism</keyword>
<dbReference type="STRING" id="525904.Tter_2202"/>
<dbReference type="Pfam" id="PF10509">
    <property type="entry name" value="GalKase_gal_bdg"/>
    <property type="match status" value="1"/>
</dbReference>
<name>D1CH81_THET1</name>
<dbReference type="eggNOG" id="COG0153">
    <property type="taxonomic scope" value="Bacteria"/>
</dbReference>
<dbReference type="AlphaFoldDB" id="D1CH81"/>
<dbReference type="InterPro" id="IPR006206">
    <property type="entry name" value="Mevalonate/galactokinase"/>
</dbReference>
<dbReference type="GO" id="GO:0006012">
    <property type="term" value="P:galactose metabolic process"/>
    <property type="evidence" value="ECO:0007669"/>
    <property type="project" value="UniProtKB-KW"/>
</dbReference>
<keyword evidence="11" id="KW-1185">Reference proteome</keyword>
<dbReference type="SUPFAM" id="SSF54211">
    <property type="entry name" value="Ribosomal protein S5 domain 2-like"/>
    <property type="match status" value="1"/>
</dbReference>
<dbReference type="KEGG" id="ttr:Tter_2202"/>
<dbReference type="Pfam" id="PF00288">
    <property type="entry name" value="GHMP_kinases_N"/>
    <property type="match status" value="1"/>
</dbReference>
<dbReference type="InterPro" id="IPR014721">
    <property type="entry name" value="Ribsml_uS5_D2-typ_fold_subgr"/>
</dbReference>
<evidence type="ECO:0000256" key="2">
    <source>
        <dbReference type="ARBA" id="ARBA00022741"/>
    </source>
</evidence>
<dbReference type="GO" id="GO:0004335">
    <property type="term" value="F:galactokinase activity"/>
    <property type="evidence" value="ECO:0007669"/>
    <property type="project" value="InterPro"/>
</dbReference>
<evidence type="ECO:0000313" key="10">
    <source>
        <dbReference type="EMBL" id="ACZ43102.1"/>
    </source>
</evidence>
<keyword evidence="5" id="KW-0299">Galactose metabolism</keyword>
<protein>
    <submittedName>
        <fullName evidence="10">GHMP kinase</fullName>
    </submittedName>
</protein>
<feature type="domain" description="GHMP kinase N-terminal" evidence="7">
    <location>
        <begin position="124"/>
        <end position="212"/>
    </location>
</feature>
<dbReference type="HOGENOM" id="CLU_507552_0_0_0"/>
<dbReference type="GO" id="GO:0005829">
    <property type="term" value="C:cytosol"/>
    <property type="evidence" value="ECO:0007669"/>
    <property type="project" value="TreeGrafter"/>
</dbReference>
<proteinExistence type="predicted"/>
<evidence type="ECO:0000256" key="5">
    <source>
        <dbReference type="ARBA" id="ARBA00023144"/>
    </source>
</evidence>
<dbReference type="InterPro" id="IPR013750">
    <property type="entry name" value="GHMP_kinase_C_dom"/>
</dbReference>
<dbReference type="InterPro" id="IPR019539">
    <property type="entry name" value="GalKase_N"/>
</dbReference>
<feature type="region of interest" description="Disordered" evidence="6">
    <location>
        <begin position="452"/>
        <end position="475"/>
    </location>
</feature>
<evidence type="ECO:0000259" key="8">
    <source>
        <dbReference type="Pfam" id="PF08544"/>
    </source>
</evidence>
<dbReference type="Pfam" id="PF08544">
    <property type="entry name" value="GHMP_kinases_C"/>
    <property type="match status" value="1"/>
</dbReference>
<feature type="domain" description="Galactokinase N-terminal" evidence="9">
    <location>
        <begin position="28"/>
        <end position="71"/>
    </location>
</feature>
<dbReference type="InterPro" id="IPR020568">
    <property type="entry name" value="Ribosomal_Su5_D2-typ_SF"/>
</dbReference>
<reference evidence="11" key="1">
    <citation type="journal article" date="2010" name="Stand. Genomic Sci.">
        <title>Complete genome sequence of 'Thermobaculum terrenum' type strain (YNP1).</title>
        <authorList>
            <person name="Kiss H."/>
            <person name="Cleland D."/>
            <person name="Lapidus A."/>
            <person name="Lucas S."/>
            <person name="Glavina Del Rio T."/>
            <person name="Nolan M."/>
            <person name="Tice H."/>
            <person name="Han C."/>
            <person name="Goodwin L."/>
            <person name="Pitluck S."/>
            <person name="Liolios K."/>
            <person name="Ivanova N."/>
            <person name="Mavromatis K."/>
            <person name="Ovchinnikova G."/>
            <person name="Pati A."/>
            <person name="Chen A."/>
            <person name="Palaniappan K."/>
            <person name="Land M."/>
            <person name="Hauser L."/>
            <person name="Chang Y."/>
            <person name="Jeffries C."/>
            <person name="Lu M."/>
            <person name="Brettin T."/>
            <person name="Detter J."/>
            <person name="Goker M."/>
            <person name="Tindall B."/>
            <person name="Beck B."/>
            <person name="McDermott T."/>
            <person name="Woyke T."/>
            <person name="Bristow J."/>
            <person name="Eisen J."/>
            <person name="Markowitz V."/>
            <person name="Hugenholtz P."/>
            <person name="Kyrpides N."/>
            <person name="Klenk H."/>
            <person name="Cheng J."/>
        </authorList>
    </citation>
    <scope>NUCLEOTIDE SEQUENCE [LARGE SCALE GENOMIC DNA]</scope>
    <source>
        <strain evidence="11">ATCC BAA-798 / YNP1</strain>
    </source>
</reference>
<dbReference type="InterPro" id="IPR000705">
    <property type="entry name" value="Galactokinase"/>
</dbReference>
<evidence type="ECO:0000259" key="7">
    <source>
        <dbReference type="Pfam" id="PF00288"/>
    </source>
</evidence>
<keyword evidence="2" id="KW-0547">Nucleotide-binding</keyword>
<dbReference type="Gene3D" id="3.30.70.890">
    <property type="entry name" value="GHMP kinase, C-terminal domain"/>
    <property type="match status" value="1"/>
</dbReference>
<keyword evidence="3 10" id="KW-0418">Kinase</keyword>
<sequence length="475" mass="50598">MWRLATRPQVHLPGLAEFIAVVSASDMFSAHSPIYIGRAPGRLDLMGGIADYSGSLVLELPLEAAAFAAVQLVEDPTLTVHSCNADELGTAKASVSLEVRALLGGYPEVRDLLGADPEAHWAAYVAGAVTVLHHEAGISPEGGMRLLLDSRVPPGKGVSSSAAVEVASMQAICNALGLDVPPRQLAIWCQKVENLVVGAPCGVMDQMTAACGQQDELLALLCQPAELQGSVHLPANVRVWGLDSGIRHAVSGADYTSVRVGAFMGYRIITQMEGLPSRQVGAGRVEVQDDIWRGYLANVPPSIWESRYRDRVPPEMRGEDFLREYAGITDSVTRVDPGRLYAVRQPTAHPIYEHHRVRLFRALLEADPDEEALQLLGELMYQSHASYSACGLGSDGTDLIVEMVREAGPEAGLYGAKITGGGSGGTVAILGTADAEPTVREIAERYARETGREATLISGSSPGAHASKGLRLVRD</sequence>
<accession>D1CH81</accession>
<dbReference type="Gene3D" id="3.30.230.10">
    <property type="match status" value="1"/>
</dbReference>
<evidence type="ECO:0000256" key="6">
    <source>
        <dbReference type="SAM" id="MobiDB-lite"/>
    </source>
</evidence>
<dbReference type="Proteomes" id="UP000000323">
    <property type="component" value="Chromosome 2"/>
</dbReference>
<dbReference type="InterPro" id="IPR006204">
    <property type="entry name" value="GHMP_kinase_N_dom"/>
</dbReference>
<keyword evidence="4" id="KW-0067">ATP-binding</keyword>
<dbReference type="PIRSF" id="PIRSF000530">
    <property type="entry name" value="Galactokinase"/>
    <property type="match status" value="1"/>
</dbReference>
<dbReference type="GO" id="GO:0005524">
    <property type="term" value="F:ATP binding"/>
    <property type="evidence" value="ECO:0007669"/>
    <property type="project" value="UniProtKB-KW"/>
</dbReference>
<dbReference type="SUPFAM" id="SSF55060">
    <property type="entry name" value="GHMP Kinase, C-terminal domain"/>
    <property type="match status" value="1"/>
</dbReference>
<evidence type="ECO:0000256" key="3">
    <source>
        <dbReference type="ARBA" id="ARBA00022777"/>
    </source>
</evidence>
<dbReference type="PANTHER" id="PTHR10457">
    <property type="entry name" value="MEVALONATE KINASE/GALACTOKINASE"/>
    <property type="match status" value="1"/>
</dbReference>